<evidence type="ECO:0000256" key="1">
    <source>
        <dbReference type="SAM" id="MobiDB-lite"/>
    </source>
</evidence>
<sequence>MAEPVQSLLFCKHCEIYGHDVVHCHRPFEDLGNFATNNVIATGHPTKGLLQFILIMPDESKGKSFLGVSAKLSALPKESLLERQKAEAEAKRVREKAETPAVYEEFVKSFEDEDSVVPQSLDGGSNAFRGRGDDLPRPSKYGSLTTTSRFLPDGSGTSAAQSTNLTPIEAQALANYLEQHRQHWLWSRHVEHQWRYAGLFPIKPGRHNDKL</sequence>
<dbReference type="EMBL" id="HG793147">
    <property type="protein sequence ID" value="CRL25251.1"/>
    <property type="molecule type" value="Genomic_DNA"/>
</dbReference>
<accession>A0A0G4PG15</accession>
<feature type="compositionally biased region" description="Polar residues" evidence="1">
    <location>
        <begin position="142"/>
        <end position="163"/>
    </location>
</feature>
<gene>
    <name evidence="2" type="ORF">PCAMFM013_S014g000147</name>
</gene>
<name>A0A0G4PG15_PENC3</name>
<dbReference type="Proteomes" id="UP000053732">
    <property type="component" value="Unassembled WGS sequence"/>
</dbReference>
<keyword evidence="3" id="KW-1185">Reference proteome</keyword>
<dbReference type="STRING" id="1429867.A0A0G4PG15"/>
<reference evidence="2 3" key="1">
    <citation type="journal article" date="2014" name="Nat. Commun.">
        <title>Multiple recent horizontal transfers of a large genomic region in cheese making fungi.</title>
        <authorList>
            <person name="Cheeseman K."/>
            <person name="Ropars J."/>
            <person name="Renault P."/>
            <person name="Dupont J."/>
            <person name="Gouzy J."/>
            <person name="Branca A."/>
            <person name="Abraham A.L."/>
            <person name="Ceppi M."/>
            <person name="Conseiller E."/>
            <person name="Debuchy R."/>
            <person name="Malagnac F."/>
            <person name="Goarin A."/>
            <person name="Silar P."/>
            <person name="Lacoste S."/>
            <person name="Sallet E."/>
            <person name="Bensimon A."/>
            <person name="Giraud T."/>
            <person name="Brygoo Y."/>
        </authorList>
    </citation>
    <scope>NUCLEOTIDE SEQUENCE [LARGE SCALE GENOMIC DNA]</scope>
    <source>
        <strain evidence="3">FM 013</strain>
    </source>
</reference>
<organism evidence="2 3">
    <name type="scientific">Penicillium camemberti (strain FM 013)</name>
    <dbReference type="NCBI Taxonomy" id="1429867"/>
    <lineage>
        <taxon>Eukaryota</taxon>
        <taxon>Fungi</taxon>
        <taxon>Dikarya</taxon>
        <taxon>Ascomycota</taxon>
        <taxon>Pezizomycotina</taxon>
        <taxon>Eurotiomycetes</taxon>
        <taxon>Eurotiomycetidae</taxon>
        <taxon>Eurotiales</taxon>
        <taxon>Aspergillaceae</taxon>
        <taxon>Penicillium</taxon>
    </lineage>
</organism>
<evidence type="ECO:0000313" key="2">
    <source>
        <dbReference type="EMBL" id="CRL25251.1"/>
    </source>
</evidence>
<proteinExistence type="predicted"/>
<dbReference type="AlphaFoldDB" id="A0A0G4PG15"/>
<protein>
    <submittedName>
        <fullName evidence="2">Str. FM013</fullName>
    </submittedName>
</protein>
<evidence type="ECO:0000313" key="3">
    <source>
        <dbReference type="Proteomes" id="UP000053732"/>
    </source>
</evidence>
<feature type="region of interest" description="Disordered" evidence="1">
    <location>
        <begin position="114"/>
        <end position="163"/>
    </location>
</feature>